<gene>
    <name evidence="5" type="ORF">SAMN06893097_104250</name>
</gene>
<dbReference type="GO" id="GO:0009231">
    <property type="term" value="P:riboflavin biosynthetic process"/>
    <property type="evidence" value="ECO:0007669"/>
    <property type="project" value="UniProtKB-UniPathway"/>
</dbReference>
<dbReference type="GO" id="GO:0008686">
    <property type="term" value="F:3,4-dihydroxy-2-butanone-4-phosphate synthase activity"/>
    <property type="evidence" value="ECO:0007669"/>
    <property type="project" value="TreeGrafter"/>
</dbReference>
<evidence type="ECO:0000256" key="2">
    <source>
        <dbReference type="ARBA" id="ARBA00022619"/>
    </source>
</evidence>
<accession>A0A285EBW8</accession>
<dbReference type="SUPFAM" id="SSF142695">
    <property type="entry name" value="RibA-like"/>
    <property type="match status" value="1"/>
</dbReference>
<reference evidence="5 6" key="1">
    <citation type="submission" date="2017-09" db="EMBL/GenBank/DDBJ databases">
        <authorList>
            <person name="Ehlers B."/>
            <person name="Leendertz F.H."/>
        </authorList>
    </citation>
    <scope>NUCLEOTIDE SEQUENCE [LARGE SCALE GENOMIC DNA]</scope>
    <source>
        <strain evidence="5 6">DSM 46844</strain>
    </source>
</reference>
<dbReference type="Pfam" id="PF00925">
    <property type="entry name" value="GTP_cyclohydro2"/>
    <property type="match status" value="1"/>
</dbReference>
<keyword evidence="5" id="KW-0378">Hydrolase</keyword>
<dbReference type="PANTHER" id="PTHR21327:SF18">
    <property type="entry name" value="3,4-DIHYDROXY-2-BUTANONE 4-PHOSPHATE SYNTHASE"/>
    <property type="match status" value="1"/>
</dbReference>
<keyword evidence="6" id="KW-1185">Reference proteome</keyword>
<dbReference type="GO" id="GO:0046872">
    <property type="term" value="F:metal ion binding"/>
    <property type="evidence" value="ECO:0007669"/>
    <property type="project" value="UniProtKB-KW"/>
</dbReference>
<comment type="pathway">
    <text evidence="1">Cofactor biosynthesis; riboflavin biosynthesis.</text>
</comment>
<evidence type="ECO:0000256" key="1">
    <source>
        <dbReference type="ARBA" id="ARBA00005104"/>
    </source>
</evidence>
<dbReference type="Proteomes" id="UP000219514">
    <property type="component" value="Unassembled WGS sequence"/>
</dbReference>
<name>A0A285EBW8_9ACTN</name>
<dbReference type="RefSeq" id="WP_281253768.1">
    <property type="nucleotide sequence ID" value="NZ_OBDO01000004.1"/>
</dbReference>
<dbReference type="EMBL" id="OBDO01000004">
    <property type="protein sequence ID" value="SNX96535.1"/>
    <property type="molecule type" value="Genomic_DNA"/>
</dbReference>
<dbReference type="InterPro" id="IPR032677">
    <property type="entry name" value="GTP_cyclohydro_II"/>
</dbReference>
<protein>
    <submittedName>
        <fullName evidence="5">GTP cyclohydrolase II</fullName>
    </submittedName>
</protein>
<dbReference type="AlphaFoldDB" id="A0A285EBW8"/>
<sequence length="131" mass="13473">MKLNEIGLSTLAAVKAGLTLTGDILGSLRCDCGSQLEQALAAVAAEGCGAVVYLRGHEGCGIGLAHKIRAYALQEQGLDTVANTALGLPVDFRNYGVGAQILSDLGVRDAADRPLIREPGRASRQAEPSSG</sequence>
<dbReference type="GO" id="GO:0016787">
    <property type="term" value="F:hydrolase activity"/>
    <property type="evidence" value="ECO:0007669"/>
    <property type="project" value="UniProtKB-KW"/>
</dbReference>
<dbReference type="InterPro" id="IPR036144">
    <property type="entry name" value="RibA-like_sf"/>
</dbReference>
<feature type="domain" description="GTP cyclohydrolase II" evidence="4">
    <location>
        <begin position="20"/>
        <end position="109"/>
    </location>
</feature>
<keyword evidence="3" id="KW-0479">Metal-binding</keyword>
<dbReference type="Gene3D" id="3.40.50.10990">
    <property type="entry name" value="GTP cyclohydrolase II"/>
    <property type="match status" value="1"/>
</dbReference>
<organism evidence="5 6">
    <name type="scientific">Geodermatophilus sabuli</name>
    <dbReference type="NCBI Taxonomy" id="1564158"/>
    <lineage>
        <taxon>Bacteria</taxon>
        <taxon>Bacillati</taxon>
        <taxon>Actinomycetota</taxon>
        <taxon>Actinomycetes</taxon>
        <taxon>Geodermatophilales</taxon>
        <taxon>Geodermatophilaceae</taxon>
        <taxon>Geodermatophilus</taxon>
    </lineage>
</organism>
<dbReference type="UniPathway" id="UPA00275"/>
<evidence type="ECO:0000259" key="4">
    <source>
        <dbReference type="Pfam" id="PF00925"/>
    </source>
</evidence>
<dbReference type="PANTHER" id="PTHR21327">
    <property type="entry name" value="GTP CYCLOHYDROLASE II-RELATED"/>
    <property type="match status" value="1"/>
</dbReference>
<keyword evidence="2" id="KW-0686">Riboflavin biosynthesis</keyword>
<proteinExistence type="predicted"/>
<dbReference type="GO" id="GO:0005829">
    <property type="term" value="C:cytosol"/>
    <property type="evidence" value="ECO:0007669"/>
    <property type="project" value="TreeGrafter"/>
</dbReference>
<evidence type="ECO:0000313" key="6">
    <source>
        <dbReference type="Proteomes" id="UP000219514"/>
    </source>
</evidence>
<evidence type="ECO:0000313" key="5">
    <source>
        <dbReference type="EMBL" id="SNX96535.1"/>
    </source>
</evidence>
<evidence type="ECO:0000256" key="3">
    <source>
        <dbReference type="ARBA" id="ARBA00022723"/>
    </source>
</evidence>